<proteinExistence type="predicted"/>
<sequence>IDLIERGYNMVFIHSCTNDGYQGNHYNVIDGKEVPFRGRVVVEDVIRALYDELNNADDVIFAGYSAGANGIGFHAPLIGEFDNVRVIIDSFWYDKANLDYVRPLMLKPEQRNKHSFQFRSSNELCDGNFVSCFPSRENFQKNGIEDVFLIWNIGDGYSHADRSAVMKATKSDIDYYGAGYSIRADEREIRGLGRGWGHVMAFNDNTYKKKYFKMSLQEALNNWIDKKGDAIVIDY</sequence>
<evidence type="ECO:0008006" key="2">
    <source>
        <dbReference type="Google" id="ProtNLM"/>
    </source>
</evidence>
<dbReference type="EMBL" id="UINC01182717">
    <property type="protein sequence ID" value="SVD93088.1"/>
    <property type="molecule type" value="Genomic_DNA"/>
</dbReference>
<feature type="non-terminal residue" evidence="1">
    <location>
        <position position="1"/>
    </location>
</feature>
<dbReference type="AlphaFoldDB" id="A0A382ZEF8"/>
<reference evidence="1" key="1">
    <citation type="submission" date="2018-05" db="EMBL/GenBank/DDBJ databases">
        <authorList>
            <person name="Lanie J.A."/>
            <person name="Ng W.-L."/>
            <person name="Kazmierczak K.M."/>
            <person name="Andrzejewski T.M."/>
            <person name="Davidsen T.M."/>
            <person name="Wayne K.J."/>
            <person name="Tettelin H."/>
            <person name="Glass J.I."/>
            <person name="Rusch D."/>
            <person name="Podicherti R."/>
            <person name="Tsui H.-C.T."/>
            <person name="Winkler M.E."/>
        </authorList>
    </citation>
    <scope>NUCLEOTIDE SEQUENCE</scope>
</reference>
<dbReference type="Pfam" id="PF03283">
    <property type="entry name" value="PAE"/>
    <property type="match status" value="1"/>
</dbReference>
<accession>A0A382ZEF8</accession>
<dbReference type="GO" id="GO:0016787">
    <property type="term" value="F:hydrolase activity"/>
    <property type="evidence" value="ECO:0007669"/>
    <property type="project" value="InterPro"/>
</dbReference>
<gene>
    <name evidence="1" type="ORF">METZ01_LOCUS445942</name>
</gene>
<organism evidence="1">
    <name type="scientific">marine metagenome</name>
    <dbReference type="NCBI Taxonomy" id="408172"/>
    <lineage>
        <taxon>unclassified sequences</taxon>
        <taxon>metagenomes</taxon>
        <taxon>ecological metagenomes</taxon>
    </lineage>
</organism>
<name>A0A382ZEF8_9ZZZZ</name>
<evidence type="ECO:0000313" key="1">
    <source>
        <dbReference type="EMBL" id="SVD93088.1"/>
    </source>
</evidence>
<dbReference type="InterPro" id="IPR004963">
    <property type="entry name" value="PAE/NOTUM"/>
</dbReference>
<protein>
    <recommendedName>
        <fullName evidence="2">Pectin acetylesterase</fullName>
    </recommendedName>
</protein>